<keyword evidence="1" id="KW-0472">Membrane</keyword>
<feature type="transmembrane region" description="Helical" evidence="1">
    <location>
        <begin position="127"/>
        <end position="147"/>
    </location>
</feature>
<dbReference type="Proteomes" id="UP000600865">
    <property type="component" value="Unassembled WGS sequence"/>
</dbReference>
<feature type="transmembrane region" description="Helical" evidence="1">
    <location>
        <begin position="71"/>
        <end position="90"/>
    </location>
</feature>
<name>A0A918KL25_9PROT</name>
<reference evidence="2 3" key="1">
    <citation type="journal article" date="2014" name="Int. J. Syst. Evol. Microbiol.">
        <title>Complete genome sequence of Corynebacterium casei LMG S-19264T (=DSM 44701T), isolated from a smear-ripened cheese.</title>
        <authorList>
            <consortium name="US DOE Joint Genome Institute (JGI-PGF)"/>
            <person name="Walter F."/>
            <person name="Albersmeier A."/>
            <person name="Kalinowski J."/>
            <person name="Ruckert C."/>
        </authorList>
    </citation>
    <scope>NUCLEOTIDE SEQUENCE [LARGE SCALE GENOMIC DNA]</scope>
    <source>
        <strain evidence="2 3">KCTC 23968</strain>
    </source>
</reference>
<feature type="transmembrane region" description="Helical" evidence="1">
    <location>
        <begin position="96"/>
        <end position="115"/>
    </location>
</feature>
<evidence type="ECO:0000313" key="3">
    <source>
        <dbReference type="Proteomes" id="UP000600865"/>
    </source>
</evidence>
<dbReference type="AlphaFoldDB" id="A0A918KL25"/>
<feature type="transmembrane region" description="Helical" evidence="1">
    <location>
        <begin position="39"/>
        <end position="59"/>
    </location>
</feature>
<gene>
    <name evidence="2" type="ORF">GCM10011309_14050</name>
</gene>
<proteinExistence type="predicted"/>
<dbReference type="EMBL" id="BMYV01000001">
    <property type="protein sequence ID" value="GGX64971.1"/>
    <property type="molecule type" value="Genomic_DNA"/>
</dbReference>
<keyword evidence="1" id="KW-0812">Transmembrane</keyword>
<organism evidence="2 3">
    <name type="scientific">Litorimonas cladophorae</name>
    <dbReference type="NCBI Taxonomy" id="1220491"/>
    <lineage>
        <taxon>Bacteria</taxon>
        <taxon>Pseudomonadati</taxon>
        <taxon>Pseudomonadota</taxon>
        <taxon>Alphaproteobacteria</taxon>
        <taxon>Maricaulales</taxon>
        <taxon>Robiginitomaculaceae</taxon>
    </lineage>
</organism>
<evidence type="ECO:0008006" key="4">
    <source>
        <dbReference type="Google" id="ProtNLM"/>
    </source>
</evidence>
<comment type="caution">
    <text evidence="2">The sequence shown here is derived from an EMBL/GenBank/DDBJ whole genome shotgun (WGS) entry which is preliminary data.</text>
</comment>
<accession>A0A918KL25</accession>
<keyword evidence="3" id="KW-1185">Reference proteome</keyword>
<feature type="transmembrane region" description="Helical" evidence="1">
    <location>
        <begin position="14"/>
        <end position="33"/>
    </location>
</feature>
<protein>
    <recommendedName>
        <fullName evidence="4">Polyketide cyclase / dehydrase and lipid transport</fullName>
    </recommendedName>
</protein>
<evidence type="ECO:0000313" key="2">
    <source>
        <dbReference type="EMBL" id="GGX64971.1"/>
    </source>
</evidence>
<evidence type="ECO:0000256" key="1">
    <source>
        <dbReference type="SAM" id="Phobius"/>
    </source>
</evidence>
<sequence>MTLKHLLTGGPKPIWIRYLLILGVVTLITRLVLDSRFATTSFFYCLVPYVIGVILYLFVPQPQGWTKTRRIGRHLLATIIVMLASSALLFEGFICVIMAAPIYIFFALLAILFMPDVKDPDRLKQSDVFRASFVPLIIIVLSVEGLTEQTSFPREESITRTHVLDLTPEEIHANLAQPVHLDAKRSKFLSLFPLPERIDAPNFAQGQTHKAYFTYRRWGFTNVHRGETHLHMKTVQPLLVETEVTKDTSYFSHYLTVHGTKIKMTPLADGTTEVSLTIRYRRELDPAWYFGPLQRRAIRESGDYLLEHIIGKVPEPNKLGENDA</sequence>
<dbReference type="RefSeq" id="WP_189583256.1">
    <property type="nucleotide sequence ID" value="NZ_BMYV01000001.1"/>
</dbReference>
<keyword evidence="1" id="KW-1133">Transmembrane helix</keyword>